<name>A0A1S3VAU9_VIGRR</name>
<evidence type="ECO:0000256" key="8">
    <source>
        <dbReference type="ARBA" id="ARBA00023136"/>
    </source>
</evidence>
<evidence type="ECO:0000256" key="9">
    <source>
        <dbReference type="ARBA" id="ARBA00023180"/>
    </source>
</evidence>
<accession>A0A1S3VAU9</accession>
<proteinExistence type="inferred from homology"/>
<dbReference type="Pfam" id="PF00560">
    <property type="entry name" value="LRR_1"/>
    <property type="match status" value="2"/>
</dbReference>
<keyword evidence="3" id="KW-0433">Leucine-rich repeat</keyword>
<evidence type="ECO:0000313" key="12">
    <source>
        <dbReference type="Proteomes" id="UP000087766"/>
    </source>
</evidence>
<organism evidence="12 13">
    <name type="scientific">Vigna radiata var. radiata</name>
    <name type="common">Mung bean</name>
    <name type="synonym">Phaseolus aureus</name>
    <dbReference type="NCBI Taxonomy" id="3916"/>
    <lineage>
        <taxon>Eukaryota</taxon>
        <taxon>Viridiplantae</taxon>
        <taxon>Streptophyta</taxon>
        <taxon>Embryophyta</taxon>
        <taxon>Tracheophyta</taxon>
        <taxon>Spermatophyta</taxon>
        <taxon>Magnoliopsida</taxon>
        <taxon>eudicotyledons</taxon>
        <taxon>Gunneridae</taxon>
        <taxon>Pentapetalae</taxon>
        <taxon>rosids</taxon>
        <taxon>fabids</taxon>
        <taxon>Fabales</taxon>
        <taxon>Fabaceae</taxon>
        <taxon>Papilionoideae</taxon>
        <taxon>50 kb inversion clade</taxon>
        <taxon>NPAAA clade</taxon>
        <taxon>indigoferoid/millettioid clade</taxon>
        <taxon>Phaseoleae</taxon>
        <taxon>Vigna</taxon>
    </lineage>
</organism>
<comment type="similarity">
    <text evidence="2">Belongs to the RLP family.</text>
</comment>
<evidence type="ECO:0000256" key="7">
    <source>
        <dbReference type="ARBA" id="ARBA00022989"/>
    </source>
</evidence>
<dbReference type="InterPro" id="IPR032675">
    <property type="entry name" value="LRR_dom_sf"/>
</dbReference>
<evidence type="ECO:0000256" key="3">
    <source>
        <dbReference type="ARBA" id="ARBA00022614"/>
    </source>
</evidence>
<reference evidence="13" key="2">
    <citation type="submission" date="2025-08" db="UniProtKB">
        <authorList>
            <consortium name="RefSeq"/>
        </authorList>
    </citation>
    <scope>IDENTIFICATION</scope>
    <source>
        <tissue evidence="13">Leaf</tissue>
    </source>
</reference>
<keyword evidence="7" id="KW-1133">Transmembrane helix</keyword>
<dbReference type="OrthoDB" id="2151624at2759"/>
<dbReference type="STRING" id="3916.A0A1S3VAU9"/>
<dbReference type="Proteomes" id="UP000087766">
    <property type="component" value="Chromosome 9"/>
</dbReference>
<dbReference type="KEGG" id="vra:106773284"/>
<evidence type="ECO:0000256" key="2">
    <source>
        <dbReference type="ARBA" id="ARBA00009592"/>
    </source>
</evidence>
<dbReference type="AlphaFoldDB" id="A0A1S3VAU9"/>
<dbReference type="RefSeq" id="XP_014515476.1">
    <property type="nucleotide sequence ID" value="XM_014659990.1"/>
</dbReference>
<dbReference type="PANTHER" id="PTHR48010:SF55">
    <property type="entry name" value="OS01G0607900 PROTEIN"/>
    <property type="match status" value="1"/>
</dbReference>
<dbReference type="Pfam" id="PF08263">
    <property type="entry name" value="LRRNT_2"/>
    <property type="match status" value="1"/>
</dbReference>
<dbReference type="FunFam" id="3.80.10.10:FF:000275">
    <property type="entry name" value="Leucine-rich repeat receptor-like protein kinase"/>
    <property type="match status" value="1"/>
</dbReference>
<dbReference type="Gene3D" id="3.80.10.10">
    <property type="entry name" value="Ribonuclease Inhibitor"/>
    <property type="match status" value="1"/>
</dbReference>
<reference evidence="12" key="1">
    <citation type="journal article" date="2014" name="Nat. Commun.">
        <title>Genome sequence of mungbean and insights into evolution within Vigna species.</title>
        <authorList>
            <person name="Kang Y.J."/>
            <person name="Kim S.K."/>
            <person name="Kim M.Y."/>
            <person name="Lestari P."/>
            <person name="Kim K.H."/>
            <person name="Ha B.K."/>
            <person name="Jun T.H."/>
            <person name="Hwang W.J."/>
            <person name="Lee T."/>
            <person name="Lee J."/>
            <person name="Shim S."/>
            <person name="Yoon M.Y."/>
            <person name="Jang Y.E."/>
            <person name="Han K.S."/>
            <person name="Taeprayoon P."/>
            <person name="Yoon N."/>
            <person name="Somta P."/>
            <person name="Tanya P."/>
            <person name="Kim K.S."/>
            <person name="Gwag J.G."/>
            <person name="Moon J.K."/>
            <person name="Lee Y.H."/>
            <person name="Park B.S."/>
            <person name="Bombarely A."/>
            <person name="Doyle J.J."/>
            <person name="Jackson S.A."/>
            <person name="Schafleitner R."/>
            <person name="Srinives P."/>
            <person name="Varshney R.K."/>
            <person name="Lee S.H."/>
        </authorList>
    </citation>
    <scope>NUCLEOTIDE SEQUENCE [LARGE SCALE GENOMIC DNA]</scope>
    <source>
        <strain evidence="12">cv. VC1973A</strain>
    </source>
</reference>
<dbReference type="PANTHER" id="PTHR48010">
    <property type="entry name" value="OS05G0588300 PROTEIN"/>
    <property type="match status" value="1"/>
</dbReference>
<dbReference type="GO" id="GO:0016020">
    <property type="term" value="C:membrane"/>
    <property type="evidence" value="ECO:0007669"/>
    <property type="project" value="UniProtKB-SubCell"/>
</dbReference>
<keyword evidence="6" id="KW-0677">Repeat</keyword>
<gene>
    <name evidence="13" type="primary">LOC106773284</name>
</gene>
<dbReference type="SUPFAM" id="SSF52058">
    <property type="entry name" value="L domain-like"/>
    <property type="match status" value="1"/>
</dbReference>
<keyword evidence="8" id="KW-0472">Membrane</keyword>
<feature type="chain" id="PRO_5010328257" evidence="10">
    <location>
        <begin position="26"/>
        <end position="216"/>
    </location>
</feature>
<dbReference type="GeneID" id="106773284"/>
<keyword evidence="5 10" id="KW-0732">Signal</keyword>
<evidence type="ECO:0000256" key="4">
    <source>
        <dbReference type="ARBA" id="ARBA00022692"/>
    </source>
</evidence>
<feature type="domain" description="Leucine-rich repeat-containing N-terminal plant-type" evidence="11">
    <location>
        <begin position="27"/>
        <end position="69"/>
    </location>
</feature>
<keyword evidence="4" id="KW-0812">Transmembrane</keyword>
<dbReference type="InterPro" id="IPR050994">
    <property type="entry name" value="At_inactive_RLKs"/>
</dbReference>
<evidence type="ECO:0000256" key="10">
    <source>
        <dbReference type="SAM" id="SignalP"/>
    </source>
</evidence>
<keyword evidence="12" id="KW-1185">Reference proteome</keyword>
<evidence type="ECO:0000259" key="11">
    <source>
        <dbReference type="Pfam" id="PF08263"/>
    </source>
</evidence>
<comment type="subcellular location">
    <subcellularLocation>
        <location evidence="1">Membrane</location>
        <topology evidence="1">Single-pass type I membrane protein</topology>
    </subcellularLocation>
</comment>
<dbReference type="InterPro" id="IPR013210">
    <property type="entry name" value="LRR_N_plant-typ"/>
</dbReference>
<sequence length="216" mass="23579">MVKGSQIFTLSVTLLFFIICGKTYGTDTDIFCLKSIKDSLEDPHKHLQSWNFSNKTEGFICNFNGVECWHPDENKVLNLKLSRMSLRGPLPHGIGNCTSLTGLDLSGNNLSGSIPENIATLVPFITSLDLSSNQFSGAIPLSLANCTYINTIKLDQNHLSGQIPQQLALLPRLRIFTVSNNSLMGPVPNFTNGHVVVNYSNNEGLCGPSLKPCPNN</sequence>
<evidence type="ECO:0000313" key="13">
    <source>
        <dbReference type="RefSeq" id="XP_014515476.1"/>
    </source>
</evidence>
<dbReference type="InterPro" id="IPR001611">
    <property type="entry name" value="Leu-rich_rpt"/>
</dbReference>
<evidence type="ECO:0000256" key="5">
    <source>
        <dbReference type="ARBA" id="ARBA00022729"/>
    </source>
</evidence>
<protein>
    <submittedName>
        <fullName evidence="13">Probably inactive leucine-rich repeat receptor-like protein kinase At5g48380</fullName>
    </submittedName>
</protein>
<evidence type="ECO:0000256" key="1">
    <source>
        <dbReference type="ARBA" id="ARBA00004479"/>
    </source>
</evidence>
<feature type="signal peptide" evidence="10">
    <location>
        <begin position="1"/>
        <end position="25"/>
    </location>
</feature>
<evidence type="ECO:0000256" key="6">
    <source>
        <dbReference type="ARBA" id="ARBA00022737"/>
    </source>
</evidence>
<keyword evidence="9" id="KW-0325">Glycoprotein</keyword>